<dbReference type="EMBL" id="CAKOGL010000010">
    <property type="protein sequence ID" value="CAH2091015.1"/>
    <property type="molecule type" value="Genomic_DNA"/>
</dbReference>
<reference evidence="2" key="1">
    <citation type="submission" date="2022-03" db="EMBL/GenBank/DDBJ databases">
        <authorList>
            <person name="Tunstrom K."/>
        </authorList>
    </citation>
    <scope>NUCLEOTIDE SEQUENCE</scope>
</reference>
<sequence length="130" mass="15042">MSEFFHKSCYTSRTTGYKYRTLSTNTGEKKRRDSNTDSPLTKKFKELKGEITSRIIKEVDESQRARKSIRDKFEKIDTKINSMLDVQNTITILRKDLLASENILVDTMEKIEKIENIVGVSQSSSLQSRN</sequence>
<dbReference type="AlphaFoldDB" id="A0AAU9TV43"/>
<keyword evidence="3" id="KW-1185">Reference proteome</keyword>
<comment type="caution">
    <text evidence="2">The sequence shown here is derived from an EMBL/GenBank/DDBJ whole genome shotgun (WGS) entry which is preliminary data.</text>
</comment>
<dbReference type="Proteomes" id="UP001153954">
    <property type="component" value="Unassembled WGS sequence"/>
</dbReference>
<evidence type="ECO:0000313" key="2">
    <source>
        <dbReference type="EMBL" id="CAH2091015.1"/>
    </source>
</evidence>
<gene>
    <name evidence="2" type="ORF">EEDITHA_LOCUS6915</name>
</gene>
<name>A0AAU9TV43_EUPED</name>
<evidence type="ECO:0000256" key="1">
    <source>
        <dbReference type="SAM" id="MobiDB-lite"/>
    </source>
</evidence>
<organism evidence="2 3">
    <name type="scientific">Euphydryas editha</name>
    <name type="common">Edith's checkerspot</name>
    <dbReference type="NCBI Taxonomy" id="104508"/>
    <lineage>
        <taxon>Eukaryota</taxon>
        <taxon>Metazoa</taxon>
        <taxon>Ecdysozoa</taxon>
        <taxon>Arthropoda</taxon>
        <taxon>Hexapoda</taxon>
        <taxon>Insecta</taxon>
        <taxon>Pterygota</taxon>
        <taxon>Neoptera</taxon>
        <taxon>Endopterygota</taxon>
        <taxon>Lepidoptera</taxon>
        <taxon>Glossata</taxon>
        <taxon>Ditrysia</taxon>
        <taxon>Papilionoidea</taxon>
        <taxon>Nymphalidae</taxon>
        <taxon>Nymphalinae</taxon>
        <taxon>Euphydryas</taxon>
    </lineage>
</organism>
<protein>
    <submittedName>
        <fullName evidence="2">Uncharacterized protein</fullName>
    </submittedName>
</protein>
<accession>A0AAU9TV43</accession>
<feature type="region of interest" description="Disordered" evidence="1">
    <location>
        <begin position="22"/>
        <end position="41"/>
    </location>
</feature>
<proteinExistence type="predicted"/>
<evidence type="ECO:0000313" key="3">
    <source>
        <dbReference type="Proteomes" id="UP001153954"/>
    </source>
</evidence>